<feature type="transmembrane region" description="Helical" evidence="1">
    <location>
        <begin position="71"/>
        <end position="92"/>
    </location>
</feature>
<keyword evidence="1" id="KW-0472">Membrane</keyword>
<evidence type="ECO:0000313" key="2">
    <source>
        <dbReference type="EMBL" id="BCB91780.1"/>
    </source>
</evidence>
<organism evidence="2 3">
    <name type="scientific">Phytohabitans suffuscus</name>
    <dbReference type="NCBI Taxonomy" id="624315"/>
    <lineage>
        <taxon>Bacteria</taxon>
        <taxon>Bacillati</taxon>
        <taxon>Actinomycetota</taxon>
        <taxon>Actinomycetes</taxon>
        <taxon>Micromonosporales</taxon>
        <taxon>Micromonosporaceae</taxon>
    </lineage>
</organism>
<protein>
    <submittedName>
        <fullName evidence="2">Uncharacterized protein</fullName>
    </submittedName>
</protein>
<feature type="transmembrane region" description="Helical" evidence="1">
    <location>
        <begin position="13"/>
        <end position="33"/>
    </location>
</feature>
<reference evidence="2 3" key="2">
    <citation type="submission" date="2020-03" db="EMBL/GenBank/DDBJ databases">
        <authorList>
            <person name="Ichikawa N."/>
            <person name="Kimura A."/>
            <person name="Kitahashi Y."/>
            <person name="Uohara A."/>
        </authorList>
    </citation>
    <scope>NUCLEOTIDE SEQUENCE [LARGE SCALE GENOMIC DNA]</scope>
    <source>
        <strain evidence="2 3">NBRC 105367</strain>
    </source>
</reference>
<keyword evidence="1" id="KW-0812">Transmembrane</keyword>
<dbReference type="Proteomes" id="UP000503011">
    <property type="component" value="Chromosome"/>
</dbReference>
<dbReference type="KEGG" id="psuu:Psuf_090930"/>
<feature type="transmembrane region" description="Helical" evidence="1">
    <location>
        <begin position="39"/>
        <end position="59"/>
    </location>
</feature>
<gene>
    <name evidence="2" type="ORF">Psuf_090930</name>
</gene>
<evidence type="ECO:0000313" key="3">
    <source>
        <dbReference type="Proteomes" id="UP000503011"/>
    </source>
</evidence>
<evidence type="ECO:0000256" key="1">
    <source>
        <dbReference type="SAM" id="Phobius"/>
    </source>
</evidence>
<sequence>MGAQGLPEAARKLFQRLFLALVVVAGIELFLAAREFRDILGMYSGCALNVGISAAFIVTLVKRRSSAGQSLYVGICKMMGSLLAGLNTLIIFPDRHLVLSWFVMILVLDLVYIRMIYRQIRSEGQSPWKLNRPRVIPPAPAPAPARGSR</sequence>
<reference evidence="2 3" key="1">
    <citation type="submission" date="2020-03" db="EMBL/GenBank/DDBJ databases">
        <title>Whole genome shotgun sequence of Phytohabitans suffuscus NBRC 105367.</title>
        <authorList>
            <person name="Komaki H."/>
            <person name="Tamura T."/>
        </authorList>
    </citation>
    <scope>NUCLEOTIDE SEQUENCE [LARGE SCALE GENOMIC DNA]</scope>
    <source>
        <strain evidence="2 3">NBRC 105367</strain>
    </source>
</reference>
<proteinExistence type="predicted"/>
<dbReference type="RefSeq" id="WP_173165169.1">
    <property type="nucleotide sequence ID" value="NZ_AP022871.1"/>
</dbReference>
<name>A0A6F8Z019_9ACTN</name>
<dbReference type="AlphaFoldDB" id="A0A6F8Z019"/>
<keyword evidence="3" id="KW-1185">Reference proteome</keyword>
<feature type="transmembrane region" description="Helical" evidence="1">
    <location>
        <begin position="98"/>
        <end position="117"/>
    </location>
</feature>
<dbReference type="EMBL" id="AP022871">
    <property type="protein sequence ID" value="BCB91780.1"/>
    <property type="molecule type" value="Genomic_DNA"/>
</dbReference>
<accession>A0A6F8Z019</accession>
<keyword evidence="1" id="KW-1133">Transmembrane helix</keyword>